<feature type="region of interest" description="Disordered" evidence="1">
    <location>
        <begin position="152"/>
        <end position="173"/>
    </location>
</feature>
<evidence type="ECO:0000313" key="2">
    <source>
        <dbReference type="EMBL" id="KAG2535049.1"/>
    </source>
</evidence>
<reference evidence="2 3" key="1">
    <citation type="submission" date="2020-05" db="EMBL/GenBank/DDBJ databases">
        <title>WGS assembly of Panicum virgatum.</title>
        <authorList>
            <person name="Lovell J.T."/>
            <person name="Jenkins J."/>
            <person name="Shu S."/>
            <person name="Juenger T.E."/>
            <person name="Schmutz J."/>
        </authorList>
    </citation>
    <scope>NUCLEOTIDE SEQUENCE [LARGE SCALE GENOMIC DNA]</scope>
    <source>
        <strain evidence="3">cv. AP13</strain>
    </source>
</reference>
<accession>A0A8T0MII7</accession>
<gene>
    <name evidence="2" type="ORF">PVAP13_9NG045946</name>
</gene>
<proteinExistence type="predicted"/>
<feature type="region of interest" description="Disordered" evidence="1">
    <location>
        <begin position="42"/>
        <end position="102"/>
    </location>
</feature>
<dbReference type="EMBL" id="CM029054">
    <property type="protein sequence ID" value="KAG2535049.1"/>
    <property type="molecule type" value="Genomic_DNA"/>
</dbReference>
<sequence length="173" mass="17808">MLHECRLHQASGSALAPSAGNGPCDAPSSTVTVPVAVACVPTATGSTASPPTSSRSLARDPLPPRRPAPTPTSSASSPPWTRAGGGGRGAPCGRTSGRGAGAASRLASSGLHLLPLFLPSLGLSTFLPWRRRLGERRRHLSHLRQALCRRRASPGEELPFSASLPSLKKSIEG</sequence>
<evidence type="ECO:0000313" key="3">
    <source>
        <dbReference type="Proteomes" id="UP000823388"/>
    </source>
</evidence>
<keyword evidence="3" id="KW-1185">Reference proteome</keyword>
<dbReference type="AlphaFoldDB" id="A0A8T0MII7"/>
<name>A0A8T0MII7_PANVG</name>
<protein>
    <submittedName>
        <fullName evidence="2">Uncharacterized protein</fullName>
    </submittedName>
</protein>
<feature type="region of interest" description="Disordered" evidence="1">
    <location>
        <begin position="1"/>
        <end position="29"/>
    </location>
</feature>
<feature type="compositionally biased region" description="Low complexity" evidence="1">
    <location>
        <begin position="42"/>
        <end position="60"/>
    </location>
</feature>
<evidence type="ECO:0000256" key="1">
    <source>
        <dbReference type="SAM" id="MobiDB-lite"/>
    </source>
</evidence>
<dbReference type="Proteomes" id="UP000823388">
    <property type="component" value="Chromosome 9N"/>
</dbReference>
<feature type="compositionally biased region" description="Gly residues" evidence="1">
    <location>
        <begin position="83"/>
        <end position="100"/>
    </location>
</feature>
<organism evidence="2 3">
    <name type="scientific">Panicum virgatum</name>
    <name type="common">Blackwell switchgrass</name>
    <dbReference type="NCBI Taxonomy" id="38727"/>
    <lineage>
        <taxon>Eukaryota</taxon>
        <taxon>Viridiplantae</taxon>
        <taxon>Streptophyta</taxon>
        <taxon>Embryophyta</taxon>
        <taxon>Tracheophyta</taxon>
        <taxon>Spermatophyta</taxon>
        <taxon>Magnoliopsida</taxon>
        <taxon>Liliopsida</taxon>
        <taxon>Poales</taxon>
        <taxon>Poaceae</taxon>
        <taxon>PACMAD clade</taxon>
        <taxon>Panicoideae</taxon>
        <taxon>Panicodae</taxon>
        <taxon>Paniceae</taxon>
        <taxon>Panicinae</taxon>
        <taxon>Panicum</taxon>
        <taxon>Panicum sect. Hiantes</taxon>
    </lineage>
</organism>
<comment type="caution">
    <text evidence="2">The sequence shown here is derived from an EMBL/GenBank/DDBJ whole genome shotgun (WGS) entry which is preliminary data.</text>
</comment>